<keyword evidence="3" id="KW-1185">Reference proteome</keyword>
<dbReference type="EMBL" id="POTL01000001">
    <property type="protein sequence ID" value="TLH56060.1"/>
    <property type="molecule type" value="Genomic_DNA"/>
</dbReference>
<organism evidence="2">
    <name type="scientific">Mycolicibacterium mucogenicum DSM 44124</name>
    <dbReference type="NCBI Taxonomy" id="1226753"/>
    <lineage>
        <taxon>Bacteria</taxon>
        <taxon>Bacillati</taxon>
        <taxon>Actinomycetota</taxon>
        <taxon>Actinomycetes</taxon>
        <taxon>Mycobacteriales</taxon>
        <taxon>Mycobacteriaceae</taxon>
        <taxon>Mycolicibacterium</taxon>
    </lineage>
</organism>
<dbReference type="KEGG" id="mmuc:C1S78_003000"/>
<sequence>MQMARDLVDGRITPADVEGPAVAQCEQLFGTVSAPGDPLWELQCRVARGVLAAGGIPANELAEWLAVTRLAEGEPEAGPSWIERALAEGIDDQDGDD</sequence>
<reference evidence="1 3" key="3">
    <citation type="journal article" date="2019" name="Sci. Rep.">
        <title>Insight into the biology of Mycobacterium mucogenicum and Mycobacterium neoaurum clade members.</title>
        <authorList>
            <person name="Behra P.R.K."/>
            <person name="Pettersson B.M.F."/>
            <person name="Ramesh M."/>
            <person name="Dasgupta S."/>
            <person name="Kirsebom L.A."/>
        </authorList>
    </citation>
    <scope>NUCLEOTIDE SEQUENCE [LARGE SCALE GENOMIC DNA]</scope>
    <source>
        <strain evidence="1 3">DSM 44124</strain>
    </source>
</reference>
<keyword evidence="2" id="KW-0282">Flagellum</keyword>
<dbReference type="AlphaFoldDB" id="A0A8H2JJ04"/>
<dbReference type="Proteomes" id="UP000309231">
    <property type="component" value="Chromosome"/>
</dbReference>
<dbReference type="EMBL" id="CP062008">
    <property type="protein sequence ID" value="QPG72132.1"/>
    <property type="molecule type" value="Genomic_DNA"/>
</dbReference>
<keyword evidence="2" id="KW-0966">Cell projection</keyword>
<accession>A0A8H2JJ04</accession>
<proteinExistence type="predicted"/>
<reference evidence="2" key="1">
    <citation type="submission" date="2018-01" db="EMBL/GenBank/DDBJ databases">
        <title>Comparative genomics of Mycobacterium mucogenicum and Mycobacterium neoaurum clade members emphasizing tRNA and non-coding RNA.</title>
        <authorList>
            <person name="Behra P.R.K."/>
            <person name="Pettersson B.M.F."/>
            <person name="Das S."/>
            <person name="Dasgupta S."/>
            <person name="Kirsebom L.A."/>
        </authorList>
    </citation>
    <scope>NUCLEOTIDE SEQUENCE</scope>
    <source>
        <strain evidence="2">DSM 44124</strain>
    </source>
</reference>
<name>A0A8H2JJ04_MYCMU</name>
<reference evidence="1 3" key="2">
    <citation type="journal article" date="2019" name="BMC Evol. Biol.">
        <title>Comparative genomics of Mycobacterium mucogenicum and Mycobacterium neoaurum clade members emphasizing tRNA and non-coding RNA.</title>
        <authorList>
            <person name="Behra P.R.K."/>
            <person name="Pettersson B.M.F."/>
            <person name="Das S."/>
            <person name="Dasgupta S."/>
            <person name="Kirsebom L.A."/>
        </authorList>
    </citation>
    <scope>NUCLEOTIDE SEQUENCE [LARGE SCALE GENOMIC DNA]</scope>
    <source>
        <strain evidence="1 3">DSM 44124</strain>
    </source>
</reference>
<evidence type="ECO:0000313" key="2">
    <source>
        <dbReference type="EMBL" id="TLH56060.1"/>
    </source>
</evidence>
<evidence type="ECO:0000313" key="3">
    <source>
        <dbReference type="Proteomes" id="UP000309231"/>
    </source>
</evidence>
<protein>
    <submittedName>
        <fullName evidence="2">Flagellar hook-length control protein</fullName>
    </submittedName>
</protein>
<keyword evidence="2" id="KW-0969">Cilium</keyword>
<gene>
    <name evidence="1" type="ORF">C1S78_003000</name>
    <name evidence="2" type="ORF">C1S78_03015</name>
</gene>
<evidence type="ECO:0000313" key="1">
    <source>
        <dbReference type="EMBL" id="QPG72132.1"/>
    </source>
</evidence>